<sequence length="185" mass="21580">MKKDTKENTVLKYVFIPIAYSTFAIKMNEKIEWKILPEKQTIGKYLCQKAEGSYGGRIWNAWFTSEVPISDGPYIFSGLPGLIIKITDDQGDYDFELVQIKDFKWKELYPAKYQKLISWEDFQKIQTDFYNNPLSTLKKGDILNEDASGTLSEANHRDVKESIRKNIRSKNNPIELNYKVDFKTN</sequence>
<gene>
    <name evidence="1" type="ORF">QE404_002869</name>
</gene>
<dbReference type="Proteomes" id="UP001225072">
    <property type="component" value="Unassembled WGS sequence"/>
</dbReference>
<evidence type="ECO:0000313" key="2">
    <source>
        <dbReference type="Proteomes" id="UP001225072"/>
    </source>
</evidence>
<name>A0ABU0TL02_9FLAO</name>
<dbReference type="EMBL" id="JAUTAL010000001">
    <property type="protein sequence ID" value="MDQ1097722.1"/>
    <property type="molecule type" value="Genomic_DNA"/>
</dbReference>
<dbReference type="InterPro" id="IPR005901">
    <property type="entry name" value="GLPGLI"/>
</dbReference>
<keyword evidence="2" id="KW-1185">Reference proteome</keyword>
<proteinExistence type="predicted"/>
<organism evidence="1 2">
    <name type="scientific">Chryseobacterium camelliae</name>
    <dbReference type="NCBI Taxonomy" id="1265445"/>
    <lineage>
        <taxon>Bacteria</taxon>
        <taxon>Pseudomonadati</taxon>
        <taxon>Bacteroidota</taxon>
        <taxon>Flavobacteriia</taxon>
        <taxon>Flavobacteriales</taxon>
        <taxon>Weeksellaceae</taxon>
        <taxon>Chryseobacterium group</taxon>
        <taxon>Chryseobacterium</taxon>
    </lineage>
</organism>
<comment type="caution">
    <text evidence="1">The sequence shown here is derived from an EMBL/GenBank/DDBJ whole genome shotgun (WGS) entry which is preliminary data.</text>
</comment>
<evidence type="ECO:0000313" key="1">
    <source>
        <dbReference type="EMBL" id="MDQ1097722.1"/>
    </source>
</evidence>
<reference evidence="1 2" key="1">
    <citation type="submission" date="2023-07" db="EMBL/GenBank/DDBJ databases">
        <title>Functional and genomic diversity of the sorghum phyllosphere microbiome.</title>
        <authorList>
            <person name="Shade A."/>
        </authorList>
    </citation>
    <scope>NUCLEOTIDE SEQUENCE [LARGE SCALE GENOMIC DNA]</scope>
    <source>
        <strain evidence="1 2">SORGH_AS_1064</strain>
    </source>
</reference>
<dbReference type="NCBIfam" id="TIGR01200">
    <property type="entry name" value="GLPGLI"/>
    <property type="match status" value="1"/>
</dbReference>
<dbReference type="RefSeq" id="WP_307451446.1">
    <property type="nucleotide sequence ID" value="NZ_JAUTAL010000001.1"/>
</dbReference>
<protein>
    <submittedName>
        <fullName evidence="1">GLPGLI family protein</fullName>
    </submittedName>
</protein>
<accession>A0ABU0TL02</accession>
<dbReference type="Pfam" id="PF09697">
    <property type="entry name" value="Porph_ging"/>
    <property type="match status" value="1"/>
</dbReference>